<name>A0A1F2UFT2_9ACTN</name>
<dbReference type="InterPro" id="IPR017945">
    <property type="entry name" value="DHBP_synth_RibB-like_a/b_dom"/>
</dbReference>
<evidence type="ECO:0000256" key="3">
    <source>
        <dbReference type="ARBA" id="ARBA00012584"/>
    </source>
</evidence>
<dbReference type="GO" id="GO:0005737">
    <property type="term" value="C:cytoplasm"/>
    <property type="evidence" value="ECO:0007669"/>
    <property type="project" value="UniProtKB-SubCell"/>
</dbReference>
<comment type="catalytic activity">
    <reaction evidence="11">
        <text>L-threonine + hydrogencarbonate + ATP = L-threonylcarbamoyladenylate + diphosphate + H2O</text>
        <dbReference type="Rhea" id="RHEA:36407"/>
        <dbReference type="ChEBI" id="CHEBI:15377"/>
        <dbReference type="ChEBI" id="CHEBI:17544"/>
        <dbReference type="ChEBI" id="CHEBI:30616"/>
        <dbReference type="ChEBI" id="CHEBI:33019"/>
        <dbReference type="ChEBI" id="CHEBI:57926"/>
        <dbReference type="ChEBI" id="CHEBI:73682"/>
        <dbReference type="EC" id="2.7.7.87"/>
    </reaction>
</comment>
<reference evidence="13 14" key="1">
    <citation type="journal article" date="2016" name="Nat. Commun.">
        <title>Thousands of microbial genomes shed light on interconnected biogeochemical processes in an aquifer system.</title>
        <authorList>
            <person name="Anantharaman K."/>
            <person name="Brown C.T."/>
            <person name="Hug L.A."/>
            <person name="Sharon I."/>
            <person name="Castelle C.J."/>
            <person name="Probst A.J."/>
            <person name="Thomas B.C."/>
            <person name="Singh A."/>
            <person name="Wilkins M.J."/>
            <person name="Karaoz U."/>
            <person name="Brodie E.L."/>
            <person name="Williams K.H."/>
            <person name="Hubbard S.S."/>
            <person name="Banfield J.F."/>
        </authorList>
    </citation>
    <scope>NUCLEOTIDE SEQUENCE [LARGE SCALE GENOMIC DNA]</scope>
</reference>
<evidence type="ECO:0000256" key="2">
    <source>
        <dbReference type="ARBA" id="ARBA00007663"/>
    </source>
</evidence>
<keyword evidence="9" id="KW-0067">ATP-binding</keyword>
<evidence type="ECO:0000256" key="1">
    <source>
        <dbReference type="ARBA" id="ARBA00004496"/>
    </source>
</evidence>
<evidence type="ECO:0000313" key="14">
    <source>
        <dbReference type="Proteomes" id="UP000178086"/>
    </source>
</evidence>
<comment type="subcellular location">
    <subcellularLocation>
        <location evidence="1">Cytoplasm</location>
    </subcellularLocation>
</comment>
<sequence length="218" mass="22936">MVASRDKTTELITVNPDNPDEADLIAAAKAASEGALVVFPTDTVYGVGTSALIPEAARDIYAAKERPADKPLILLIADPEDVHKYVTGVDEVARELMRAYWPGALTLIFKKSPAVSAEVTVGGETVGVRCPNNAVARMLIRLAGVALATTSANIADNPSPKNAKAAGEQLGGRVAYIVDGGESALGIESTVLDVSTARPELLREGYVPWDELKEKLAL</sequence>
<dbReference type="PANTHER" id="PTHR17490:SF16">
    <property type="entry name" value="THREONYLCARBAMOYL-AMP SYNTHASE"/>
    <property type="match status" value="1"/>
</dbReference>
<keyword evidence="4" id="KW-0963">Cytoplasm</keyword>
<keyword evidence="6" id="KW-0819">tRNA processing</keyword>
<accession>A0A1F2UFT2</accession>
<dbReference type="Gene3D" id="3.90.870.10">
    <property type="entry name" value="DHBP synthase"/>
    <property type="match status" value="1"/>
</dbReference>
<evidence type="ECO:0000256" key="11">
    <source>
        <dbReference type="ARBA" id="ARBA00048366"/>
    </source>
</evidence>
<comment type="caution">
    <text evidence="13">The sequence shown here is derived from an EMBL/GenBank/DDBJ whole genome shotgun (WGS) entry which is preliminary data.</text>
</comment>
<dbReference type="EMBL" id="MELI01000110">
    <property type="protein sequence ID" value="OFW31862.1"/>
    <property type="molecule type" value="Genomic_DNA"/>
</dbReference>
<dbReference type="SUPFAM" id="SSF55821">
    <property type="entry name" value="YrdC/RibB"/>
    <property type="match status" value="1"/>
</dbReference>
<proteinExistence type="inferred from homology"/>
<dbReference type="PROSITE" id="PS51163">
    <property type="entry name" value="YRDC"/>
    <property type="match status" value="1"/>
</dbReference>
<dbReference type="GO" id="GO:0008033">
    <property type="term" value="P:tRNA processing"/>
    <property type="evidence" value="ECO:0007669"/>
    <property type="project" value="UniProtKB-KW"/>
</dbReference>
<dbReference type="GO" id="GO:0003725">
    <property type="term" value="F:double-stranded RNA binding"/>
    <property type="evidence" value="ECO:0007669"/>
    <property type="project" value="InterPro"/>
</dbReference>
<evidence type="ECO:0000256" key="6">
    <source>
        <dbReference type="ARBA" id="ARBA00022694"/>
    </source>
</evidence>
<evidence type="ECO:0000256" key="10">
    <source>
        <dbReference type="ARBA" id="ARBA00029774"/>
    </source>
</evidence>
<dbReference type="InterPro" id="IPR050156">
    <property type="entry name" value="TC-AMP_synthase_SUA5"/>
</dbReference>
<evidence type="ECO:0000313" key="13">
    <source>
        <dbReference type="EMBL" id="OFW31862.1"/>
    </source>
</evidence>
<keyword evidence="5" id="KW-0808">Transferase</keyword>
<dbReference type="GO" id="GO:0061710">
    <property type="term" value="F:L-threonylcarbamoyladenylate synthase"/>
    <property type="evidence" value="ECO:0007669"/>
    <property type="project" value="UniProtKB-EC"/>
</dbReference>
<evidence type="ECO:0000256" key="7">
    <source>
        <dbReference type="ARBA" id="ARBA00022695"/>
    </source>
</evidence>
<dbReference type="GO" id="GO:0006450">
    <property type="term" value="P:regulation of translational fidelity"/>
    <property type="evidence" value="ECO:0007669"/>
    <property type="project" value="TreeGrafter"/>
</dbReference>
<comment type="similarity">
    <text evidence="2">Belongs to the SUA5 family.</text>
</comment>
<organism evidence="13 14">
    <name type="scientific">Candidatus Aquicultor primus</name>
    <dbReference type="NCBI Taxonomy" id="1797195"/>
    <lineage>
        <taxon>Bacteria</taxon>
        <taxon>Bacillati</taxon>
        <taxon>Actinomycetota</taxon>
        <taxon>Candidatus Aquicultoria</taxon>
        <taxon>Candidatus Aquicultorales</taxon>
        <taxon>Candidatus Aquicultoraceae</taxon>
        <taxon>Candidatus Aquicultor</taxon>
    </lineage>
</organism>
<dbReference type="PANTHER" id="PTHR17490">
    <property type="entry name" value="SUA5"/>
    <property type="match status" value="1"/>
</dbReference>
<evidence type="ECO:0000256" key="5">
    <source>
        <dbReference type="ARBA" id="ARBA00022679"/>
    </source>
</evidence>
<dbReference type="InterPro" id="IPR006070">
    <property type="entry name" value="Sua5-like_dom"/>
</dbReference>
<dbReference type="GO" id="GO:0005524">
    <property type="term" value="F:ATP binding"/>
    <property type="evidence" value="ECO:0007669"/>
    <property type="project" value="UniProtKB-KW"/>
</dbReference>
<keyword evidence="8" id="KW-0547">Nucleotide-binding</keyword>
<dbReference type="EC" id="2.7.7.87" evidence="3"/>
<keyword evidence="7" id="KW-0548">Nucleotidyltransferase</keyword>
<evidence type="ECO:0000256" key="8">
    <source>
        <dbReference type="ARBA" id="ARBA00022741"/>
    </source>
</evidence>
<evidence type="ECO:0000256" key="9">
    <source>
        <dbReference type="ARBA" id="ARBA00022840"/>
    </source>
</evidence>
<evidence type="ECO:0000259" key="12">
    <source>
        <dbReference type="PROSITE" id="PS51163"/>
    </source>
</evidence>
<protein>
    <recommendedName>
        <fullName evidence="10">L-threonylcarbamoyladenylate synthase</fullName>
        <ecNumber evidence="3">2.7.7.87</ecNumber>
    </recommendedName>
    <alternativeName>
        <fullName evidence="10">L-threonylcarbamoyladenylate synthase</fullName>
    </alternativeName>
</protein>
<evidence type="ECO:0000256" key="4">
    <source>
        <dbReference type="ARBA" id="ARBA00022490"/>
    </source>
</evidence>
<feature type="domain" description="YrdC-like" evidence="12">
    <location>
        <begin position="21"/>
        <end position="207"/>
    </location>
</feature>
<gene>
    <name evidence="13" type="ORF">A2074_06695</name>
</gene>
<dbReference type="AlphaFoldDB" id="A0A1F2UFT2"/>
<dbReference type="GO" id="GO:0000049">
    <property type="term" value="F:tRNA binding"/>
    <property type="evidence" value="ECO:0007669"/>
    <property type="project" value="TreeGrafter"/>
</dbReference>
<dbReference type="NCBIfam" id="TIGR00057">
    <property type="entry name" value="L-threonylcarbamoyladenylate synthase"/>
    <property type="match status" value="1"/>
</dbReference>
<dbReference type="Pfam" id="PF01300">
    <property type="entry name" value="Sua5_yciO_yrdC"/>
    <property type="match status" value="1"/>
</dbReference>
<dbReference type="Proteomes" id="UP000178086">
    <property type="component" value="Unassembled WGS sequence"/>
</dbReference>